<dbReference type="PANTHER" id="PTHR45569:SF1">
    <property type="entry name" value="SENSOR PROTEIN KDPD"/>
    <property type="match status" value="1"/>
</dbReference>
<proteinExistence type="predicted"/>
<dbReference type="InterPro" id="IPR025201">
    <property type="entry name" value="KdpD_TM"/>
</dbReference>
<feature type="transmembrane region" description="Helical" evidence="13">
    <location>
        <begin position="89"/>
        <end position="109"/>
    </location>
</feature>
<dbReference type="Pfam" id="PF02518">
    <property type="entry name" value="HATPase_c"/>
    <property type="match status" value="1"/>
</dbReference>
<dbReference type="SMART" id="SM00065">
    <property type="entry name" value="GAF"/>
    <property type="match status" value="1"/>
</dbReference>
<name>A0AA37VAA6_9BACT</name>
<comment type="catalytic activity">
    <reaction evidence="1">
        <text>ATP + protein L-histidine = ADP + protein N-phospho-L-histidine.</text>
        <dbReference type="EC" id="2.7.13.3"/>
    </reaction>
</comment>
<dbReference type="InterPro" id="IPR036097">
    <property type="entry name" value="HisK_dim/P_sf"/>
</dbReference>
<dbReference type="InterPro" id="IPR003018">
    <property type="entry name" value="GAF"/>
</dbReference>
<evidence type="ECO:0000259" key="14">
    <source>
        <dbReference type="PROSITE" id="PS50109"/>
    </source>
</evidence>
<evidence type="ECO:0000313" key="15">
    <source>
        <dbReference type="EMBL" id="GLC25243.1"/>
    </source>
</evidence>
<dbReference type="InterPro" id="IPR005467">
    <property type="entry name" value="His_kinase_dom"/>
</dbReference>
<evidence type="ECO:0000256" key="3">
    <source>
        <dbReference type="ARBA" id="ARBA00012438"/>
    </source>
</evidence>
<dbReference type="SMART" id="SM00387">
    <property type="entry name" value="HATPase_c"/>
    <property type="match status" value="1"/>
</dbReference>
<keyword evidence="5" id="KW-0808">Transferase</keyword>
<feature type="transmembrane region" description="Helical" evidence="13">
    <location>
        <begin position="42"/>
        <end position="69"/>
    </location>
</feature>
<dbReference type="Pfam" id="PF00512">
    <property type="entry name" value="HisKA"/>
    <property type="match status" value="1"/>
</dbReference>
<dbReference type="SMART" id="SM00388">
    <property type="entry name" value="HisKA"/>
    <property type="match status" value="1"/>
</dbReference>
<dbReference type="SUPFAM" id="SSF55781">
    <property type="entry name" value="GAF domain-like"/>
    <property type="match status" value="1"/>
</dbReference>
<sequence>MSRTPAGGTLRQWLAWLAVLAALTVGMLSVRDRLDKAHVALGFLLVVLGASAAAGRALGLTVAAAAFVAFNLFFLPPYHTPVIADPLDWLVLLAFLVTSIVAAQLLYRANATADAALRRAAEVDRLATLGAETLSAPDADAALRAIVAVIRTTVGVDACEVFRRGQVDEGPTGGLVGWVVRHGRSAAELSDGTVRMAPGGGGPAATTAGVDYVVHGPESLPGWRGARPPDTGDVRALLLPLVVREQTVGVLRIASSAGVSLSAEAARLLVALAYYAALGVERVRLVETAERAEAERRVESLRSALLMAVSHDLRTPLTTIKGIAHEVATGASPARAAIIEAEADRLNALVGDLLDLSRIQAGAVSPNVAVNTADELVGAALQRAAGALGERAVVVDLPPDELLAGRFDFTQALRVLVNLLENAAKYAPADTPVTVRARRDGAWLVLAVLDEGPGVPESERERIFEPFYRPPGTPPDVRGTGLGLSIARGLAAAQQGTVRYEPRTGGGSAFVFALPATDAVLPEDDDSDDGEPASAG</sequence>
<evidence type="ECO:0000256" key="1">
    <source>
        <dbReference type="ARBA" id="ARBA00000085"/>
    </source>
</evidence>
<evidence type="ECO:0000256" key="4">
    <source>
        <dbReference type="ARBA" id="ARBA00022553"/>
    </source>
</evidence>
<dbReference type="GO" id="GO:0005886">
    <property type="term" value="C:plasma membrane"/>
    <property type="evidence" value="ECO:0007669"/>
    <property type="project" value="TreeGrafter"/>
</dbReference>
<dbReference type="PRINTS" id="PR00344">
    <property type="entry name" value="BCTRLSENSOR"/>
</dbReference>
<keyword evidence="16" id="KW-1185">Reference proteome</keyword>
<dbReference type="InterPro" id="IPR036890">
    <property type="entry name" value="HATPase_C_sf"/>
</dbReference>
<keyword evidence="8" id="KW-0418">Kinase</keyword>
<dbReference type="EC" id="2.7.13.3" evidence="3"/>
<keyword evidence="7" id="KW-0547">Nucleotide-binding</keyword>
<keyword evidence="10 13" id="KW-1133">Transmembrane helix</keyword>
<dbReference type="InterPro" id="IPR038318">
    <property type="entry name" value="KdpD_sf"/>
</dbReference>
<evidence type="ECO:0000256" key="2">
    <source>
        <dbReference type="ARBA" id="ARBA00004141"/>
    </source>
</evidence>
<evidence type="ECO:0000313" key="16">
    <source>
        <dbReference type="Proteomes" id="UP001161325"/>
    </source>
</evidence>
<organism evidence="15 16">
    <name type="scientific">Roseisolibacter agri</name>
    <dbReference type="NCBI Taxonomy" id="2014610"/>
    <lineage>
        <taxon>Bacteria</taxon>
        <taxon>Pseudomonadati</taxon>
        <taxon>Gemmatimonadota</taxon>
        <taxon>Gemmatimonadia</taxon>
        <taxon>Gemmatimonadales</taxon>
        <taxon>Gemmatimonadaceae</taxon>
        <taxon>Roseisolibacter</taxon>
    </lineage>
</organism>
<dbReference type="InterPro" id="IPR052023">
    <property type="entry name" value="Histidine_kinase_KdpD"/>
</dbReference>
<evidence type="ECO:0000256" key="6">
    <source>
        <dbReference type="ARBA" id="ARBA00022692"/>
    </source>
</evidence>
<dbReference type="PROSITE" id="PS50109">
    <property type="entry name" value="HIS_KIN"/>
    <property type="match status" value="1"/>
</dbReference>
<accession>A0AA37VAA6</accession>
<comment type="caution">
    <text evidence="15">The sequence shown here is derived from an EMBL/GenBank/DDBJ whole genome shotgun (WGS) entry which is preliminary data.</text>
</comment>
<dbReference type="Gene3D" id="1.10.287.130">
    <property type="match status" value="1"/>
</dbReference>
<evidence type="ECO:0000256" key="12">
    <source>
        <dbReference type="ARBA" id="ARBA00023136"/>
    </source>
</evidence>
<dbReference type="GO" id="GO:0005524">
    <property type="term" value="F:ATP binding"/>
    <property type="evidence" value="ECO:0007669"/>
    <property type="project" value="UniProtKB-KW"/>
</dbReference>
<dbReference type="SUPFAM" id="SSF47384">
    <property type="entry name" value="Homodimeric domain of signal transducing histidine kinase"/>
    <property type="match status" value="1"/>
</dbReference>
<evidence type="ECO:0000256" key="7">
    <source>
        <dbReference type="ARBA" id="ARBA00022741"/>
    </source>
</evidence>
<dbReference type="RefSeq" id="WP_284349689.1">
    <property type="nucleotide sequence ID" value="NZ_BRXS01000002.1"/>
</dbReference>
<evidence type="ECO:0000256" key="11">
    <source>
        <dbReference type="ARBA" id="ARBA00023012"/>
    </source>
</evidence>
<dbReference type="InterPro" id="IPR003661">
    <property type="entry name" value="HisK_dim/P_dom"/>
</dbReference>
<keyword evidence="11" id="KW-0902">Two-component regulatory system</keyword>
<evidence type="ECO:0000256" key="10">
    <source>
        <dbReference type="ARBA" id="ARBA00022989"/>
    </source>
</evidence>
<dbReference type="PANTHER" id="PTHR45569">
    <property type="entry name" value="SENSOR PROTEIN KDPD"/>
    <property type="match status" value="1"/>
</dbReference>
<dbReference type="InterPro" id="IPR029016">
    <property type="entry name" value="GAF-like_dom_sf"/>
</dbReference>
<evidence type="ECO:0000256" key="9">
    <source>
        <dbReference type="ARBA" id="ARBA00022840"/>
    </source>
</evidence>
<keyword evidence="9" id="KW-0067">ATP-binding</keyword>
<dbReference type="CDD" id="cd00082">
    <property type="entry name" value="HisKA"/>
    <property type="match status" value="1"/>
</dbReference>
<dbReference type="Gene3D" id="1.20.120.620">
    <property type="entry name" value="Backbone structure of the membrane domain of e. Coli histidine kinase receptor kdpd"/>
    <property type="match status" value="1"/>
</dbReference>
<reference evidence="15" key="1">
    <citation type="submission" date="2022-08" db="EMBL/GenBank/DDBJ databases">
        <title>Draft genome sequencing of Roseisolibacter agri AW1220.</title>
        <authorList>
            <person name="Tobiishi Y."/>
            <person name="Tonouchi A."/>
        </authorList>
    </citation>
    <scope>NUCLEOTIDE SEQUENCE</scope>
    <source>
        <strain evidence="15">AW1220</strain>
    </source>
</reference>
<keyword evidence="4" id="KW-0597">Phosphoprotein</keyword>
<dbReference type="Proteomes" id="UP001161325">
    <property type="component" value="Unassembled WGS sequence"/>
</dbReference>
<feature type="domain" description="Histidine kinase" evidence="14">
    <location>
        <begin position="308"/>
        <end position="518"/>
    </location>
</feature>
<gene>
    <name evidence="15" type="ORF">rosag_17560</name>
</gene>
<evidence type="ECO:0000256" key="13">
    <source>
        <dbReference type="SAM" id="Phobius"/>
    </source>
</evidence>
<dbReference type="Pfam" id="PF13185">
    <property type="entry name" value="GAF_2"/>
    <property type="match status" value="1"/>
</dbReference>
<protein>
    <recommendedName>
        <fullName evidence="3">histidine kinase</fullName>
        <ecNumber evidence="3">2.7.13.3</ecNumber>
    </recommendedName>
</protein>
<dbReference type="SUPFAM" id="SSF55874">
    <property type="entry name" value="ATPase domain of HSP90 chaperone/DNA topoisomerase II/histidine kinase"/>
    <property type="match status" value="1"/>
</dbReference>
<keyword evidence="6 13" id="KW-0812">Transmembrane</keyword>
<evidence type="ECO:0000256" key="8">
    <source>
        <dbReference type="ARBA" id="ARBA00022777"/>
    </source>
</evidence>
<comment type="subcellular location">
    <subcellularLocation>
        <location evidence="2">Membrane</location>
        <topology evidence="2">Multi-pass membrane protein</topology>
    </subcellularLocation>
</comment>
<dbReference type="EMBL" id="BRXS01000002">
    <property type="protein sequence ID" value="GLC25243.1"/>
    <property type="molecule type" value="Genomic_DNA"/>
</dbReference>
<dbReference type="GO" id="GO:0000155">
    <property type="term" value="F:phosphorelay sensor kinase activity"/>
    <property type="evidence" value="ECO:0007669"/>
    <property type="project" value="InterPro"/>
</dbReference>
<evidence type="ECO:0000256" key="5">
    <source>
        <dbReference type="ARBA" id="ARBA00022679"/>
    </source>
</evidence>
<keyword evidence="12 13" id="KW-0472">Membrane</keyword>
<dbReference type="CDD" id="cd00075">
    <property type="entry name" value="HATPase"/>
    <property type="match status" value="1"/>
</dbReference>
<dbReference type="AlphaFoldDB" id="A0AA37VAA6"/>
<dbReference type="Gene3D" id="3.30.450.40">
    <property type="match status" value="1"/>
</dbReference>
<feature type="transmembrane region" description="Helical" evidence="13">
    <location>
        <begin position="12"/>
        <end position="30"/>
    </location>
</feature>
<dbReference type="Pfam" id="PF13493">
    <property type="entry name" value="DUF4118"/>
    <property type="match status" value="1"/>
</dbReference>
<dbReference type="InterPro" id="IPR003594">
    <property type="entry name" value="HATPase_dom"/>
</dbReference>
<dbReference type="InterPro" id="IPR004358">
    <property type="entry name" value="Sig_transdc_His_kin-like_C"/>
</dbReference>
<dbReference type="Gene3D" id="3.30.565.10">
    <property type="entry name" value="Histidine kinase-like ATPase, C-terminal domain"/>
    <property type="match status" value="1"/>
</dbReference>